<dbReference type="EMBL" id="QLIX01000009">
    <property type="protein sequence ID" value="RAI58381.1"/>
    <property type="molecule type" value="Genomic_DNA"/>
</dbReference>
<gene>
    <name evidence="1" type="ORF">DOO78_13565</name>
</gene>
<keyword evidence="2" id="KW-1185">Reference proteome</keyword>
<protein>
    <submittedName>
        <fullName evidence="1">Uncharacterized protein</fullName>
    </submittedName>
</protein>
<dbReference type="AlphaFoldDB" id="A0A327M532"/>
<proteinExistence type="predicted"/>
<sequence>MPPAVRSAAEMVLHPRAGAPTGFLPAGFLLTGFLLLGLAAPVRAEETDLREFRIGMPVAALPASGYVDLACAARPETRLAAWSEYRTCPAEPETGLHEVSFRYDETTPLARSSERFAGTKVAGQPMLLSLLIGDDGRLDGLRMRTDPAAKLFERRKAFLFGDQVKARYGEEGWACRSLPPGDEEAPVGGIFIKEHCDKQTADRQYRLERWLYRHEGEELRKFSGGSIVTILRRNG</sequence>
<accession>A0A327M532</accession>
<evidence type="ECO:0000313" key="2">
    <source>
        <dbReference type="Proteomes" id="UP000249065"/>
    </source>
</evidence>
<name>A0A327M532_9PROT</name>
<dbReference type="Proteomes" id="UP000249065">
    <property type="component" value="Unassembled WGS sequence"/>
</dbReference>
<evidence type="ECO:0000313" key="1">
    <source>
        <dbReference type="EMBL" id="RAI58381.1"/>
    </source>
</evidence>
<organism evidence="1 2">
    <name type="scientific">Roseicella frigidaeris</name>
    <dbReference type="NCBI Taxonomy" id="2230885"/>
    <lineage>
        <taxon>Bacteria</taxon>
        <taxon>Pseudomonadati</taxon>
        <taxon>Pseudomonadota</taxon>
        <taxon>Alphaproteobacteria</taxon>
        <taxon>Acetobacterales</taxon>
        <taxon>Roseomonadaceae</taxon>
        <taxon>Roseicella</taxon>
    </lineage>
</organism>
<reference evidence="2" key="1">
    <citation type="submission" date="2018-06" db="EMBL/GenBank/DDBJ databases">
        <authorList>
            <person name="Khan S.A."/>
        </authorList>
    </citation>
    <scope>NUCLEOTIDE SEQUENCE [LARGE SCALE GENOMIC DNA]</scope>
    <source>
        <strain evidence="2">DB-1506</strain>
    </source>
</reference>
<comment type="caution">
    <text evidence="1">The sequence shown here is derived from an EMBL/GenBank/DDBJ whole genome shotgun (WGS) entry which is preliminary data.</text>
</comment>